<dbReference type="HAMAP" id="MF_01430">
    <property type="entry name" value="OM_assembly_BamA"/>
    <property type="match status" value="1"/>
</dbReference>
<dbReference type="NCBIfam" id="TIGR03303">
    <property type="entry name" value="OM_YaeT"/>
    <property type="match status" value="1"/>
</dbReference>
<evidence type="ECO:0000256" key="4">
    <source>
        <dbReference type="ARBA" id="ARBA00022729"/>
    </source>
</evidence>
<dbReference type="Pfam" id="PF07244">
    <property type="entry name" value="POTRA"/>
    <property type="match status" value="5"/>
</dbReference>
<keyword evidence="3" id="KW-0812">Transmembrane</keyword>
<reference evidence="10" key="1">
    <citation type="submission" date="2020-09" db="EMBL/GenBank/DDBJ databases">
        <title>Desulfogranum mesoprofundum gen. nov., sp. nov., a novel mesophilic, sulfate-reducing chemolithoautotroph isolated from a deep-sea hydrothermal vent chimney in the Suiyo Seamount.</title>
        <authorList>
            <person name="Hashimoto Y."/>
            <person name="Nakagawa S."/>
        </authorList>
    </citation>
    <scope>NUCLEOTIDE SEQUENCE</scope>
    <source>
        <strain evidence="10">KT2</strain>
    </source>
</reference>
<dbReference type="GO" id="GO:0009279">
    <property type="term" value="C:cell outer membrane"/>
    <property type="evidence" value="ECO:0007669"/>
    <property type="project" value="UniProtKB-UniRule"/>
</dbReference>
<dbReference type="AlphaFoldDB" id="A0A8D5FLQ6"/>
<evidence type="ECO:0000256" key="3">
    <source>
        <dbReference type="ARBA" id="ARBA00022692"/>
    </source>
</evidence>
<dbReference type="PANTHER" id="PTHR12815">
    <property type="entry name" value="SORTING AND ASSEMBLY MACHINERY SAMM50 PROTEIN FAMILY MEMBER"/>
    <property type="match status" value="1"/>
</dbReference>
<gene>
    <name evidence="10" type="primary">yaeT</name>
    <name evidence="10" type="ORF">DGMP_39730</name>
</gene>
<accession>A0A8D5FLQ6</accession>
<dbReference type="Proteomes" id="UP000826725">
    <property type="component" value="Chromosome"/>
</dbReference>
<comment type="subcellular location">
    <subcellularLocation>
        <location evidence="1">Membrane</location>
    </subcellularLocation>
</comment>
<dbReference type="InterPro" id="IPR000184">
    <property type="entry name" value="Bac_surfAg_D15"/>
</dbReference>
<dbReference type="PROSITE" id="PS51779">
    <property type="entry name" value="POTRA"/>
    <property type="match status" value="4"/>
</dbReference>
<keyword evidence="7" id="KW-0998">Cell outer membrane</keyword>
<dbReference type="Pfam" id="PF01103">
    <property type="entry name" value="Omp85"/>
    <property type="match status" value="1"/>
</dbReference>
<dbReference type="PANTHER" id="PTHR12815:SF23">
    <property type="entry name" value="OUTER MEMBRANE PROTEIN ASSEMBLY FACTOR BAMA"/>
    <property type="match status" value="1"/>
</dbReference>
<evidence type="ECO:0000313" key="10">
    <source>
        <dbReference type="EMBL" id="BCL63280.1"/>
    </source>
</evidence>
<evidence type="ECO:0000256" key="7">
    <source>
        <dbReference type="ARBA" id="ARBA00023237"/>
    </source>
</evidence>
<evidence type="ECO:0000256" key="1">
    <source>
        <dbReference type="ARBA" id="ARBA00004370"/>
    </source>
</evidence>
<feature type="domain" description="POTRA" evidence="9">
    <location>
        <begin position="130"/>
        <end position="201"/>
    </location>
</feature>
<keyword evidence="2" id="KW-1134">Transmembrane beta strand</keyword>
<evidence type="ECO:0000256" key="8">
    <source>
        <dbReference type="NCBIfam" id="TIGR03303"/>
    </source>
</evidence>
<proteinExistence type="inferred from homology"/>
<evidence type="ECO:0000259" key="9">
    <source>
        <dbReference type="PROSITE" id="PS51779"/>
    </source>
</evidence>
<dbReference type="KEGG" id="dbk:DGMP_39730"/>
<name>A0A8D5FLQ6_9BACT</name>
<feature type="domain" description="POTRA" evidence="9">
    <location>
        <begin position="451"/>
        <end position="524"/>
    </location>
</feature>
<protein>
    <recommendedName>
        <fullName evidence="8">Outer membrane protein assembly factor BamA</fullName>
    </recommendedName>
</protein>
<evidence type="ECO:0000256" key="6">
    <source>
        <dbReference type="ARBA" id="ARBA00023136"/>
    </source>
</evidence>
<dbReference type="InterPro" id="IPR039910">
    <property type="entry name" value="D15-like"/>
</dbReference>
<organism evidence="10 11">
    <name type="scientific">Desulfomarina profundi</name>
    <dbReference type="NCBI Taxonomy" id="2772557"/>
    <lineage>
        <taxon>Bacteria</taxon>
        <taxon>Pseudomonadati</taxon>
        <taxon>Thermodesulfobacteriota</taxon>
        <taxon>Desulfobulbia</taxon>
        <taxon>Desulfobulbales</taxon>
        <taxon>Desulfobulbaceae</taxon>
        <taxon>Desulfomarina</taxon>
    </lineage>
</organism>
<dbReference type="PIRSF" id="PIRSF006076">
    <property type="entry name" value="OM_assembly_OMP85"/>
    <property type="match status" value="1"/>
</dbReference>
<keyword evidence="11" id="KW-1185">Reference proteome</keyword>
<dbReference type="InterPro" id="IPR010827">
    <property type="entry name" value="BamA/TamA_POTRA"/>
</dbReference>
<evidence type="ECO:0000256" key="2">
    <source>
        <dbReference type="ARBA" id="ARBA00022452"/>
    </source>
</evidence>
<keyword evidence="6" id="KW-0472">Membrane</keyword>
<dbReference type="InterPro" id="IPR034746">
    <property type="entry name" value="POTRA"/>
</dbReference>
<dbReference type="RefSeq" id="WP_228855549.1">
    <property type="nucleotide sequence ID" value="NZ_AP024086.1"/>
</dbReference>
<evidence type="ECO:0000256" key="5">
    <source>
        <dbReference type="ARBA" id="ARBA00022737"/>
    </source>
</evidence>
<dbReference type="GO" id="GO:0071709">
    <property type="term" value="P:membrane assembly"/>
    <property type="evidence" value="ECO:0007669"/>
    <property type="project" value="InterPro"/>
</dbReference>
<keyword evidence="4" id="KW-0732">Signal</keyword>
<dbReference type="EMBL" id="AP024086">
    <property type="protein sequence ID" value="BCL63280.1"/>
    <property type="molecule type" value="Genomic_DNA"/>
</dbReference>
<sequence>MKTLFLPLKINSSTNITTLTSQADSALAEALSAADIQQLPRTSPEIKDLKTWPPKPADLKKIADAHQIDYIATGSLTEIGGQFSIDVKLFDTLSPESPTYYYQTGKNPDELPMLLLKIITGIQAYIDRDFRISSIAPEGNSRIDSGAILRKIKTKAGDAYDPAALRQDLKSIYKMGYFNDVQIDVQDTANGKKIIFRVVEKPVIQSVIFEGIDELKEEDVKEAANIKEHFILNPVKISAAEEAIRQLYKTKGFYNSKVNSTISYPNDKGAVVRFIIDEGEKIYIKKISFEGNTTFDDDELLDVIETKEKWFLSWLTEAGLLDMVKIKQDTSRIIAFYNNHGFLDARIGEPEIRQEKEWLYLKFVIDEGPRFRVGTVEFSGDIIGSKDKMLDLLQIRKEKYLSRQILREDILKLTDYYAESGYAFANIRPITRKTTGNRIDINFKISKGDLVYIDRITIKGNTRTRDNVIRRELKIAEGGVFNSKALRQSTQALQRLMYFEEVNITPEPSLNPARMNIVVEVKEKSTGTFSIGAGYSSVDKLILMGRISENNFLGRGDTLALSGNISGFSSRFNLGYTNPHLNDSSFSWGMDAFSTKREYDDYTKDSKGGGIRMGYPIWGKWKFFGNYSYTNTDLTDVEDTASYVIRKSVDLHVTSAIKVSLVRDTRNRLYGASSGSRNVLSVKFGGGPLGGDAQFTKLEGSTSWYFPLPFKTIFHIKGAAGQVFENETDKLPVYERFYLGGLNSVRGFKYAKISPIDEASGDRIGGDKMWYSNIEFIFPLLETQGLRGVFFFDSGQVLDDDQNWGDFTDSIKKAAGVGVRWLSPMGPLRLVWGFNLDPLEDEDKTVWDFSIGGTF</sequence>
<feature type="domain" description="POTRA" evidence="9">
    <location>
        <begin position="202"/>
        <end position="279"/>
    </location>
</feature>
<dbReference type="InterPro" id="IPR023707">
    <property type="entry name" value="OM_assembly_BamA"/>
</dbReference>
<evidence type="ECO:0000313" key="11">
    <source>
        <dbReference type="Proteomes" id="UP000826725"/>
    </source>
</evidence>
<feature type="domain" description="POTRA" evidence="9">
    <location>
        <begin position="371"/>
        <end position="448"/>
    </location>
</feature>
<keyword evidence="5" id="KW-0677">Repeat</keyword>